<organism evidence="3 4">
    <name type="scientific">Candidatus Lachnoclostridium pullistercoris</name>
    <dbReference type="NCBI Taxonomy" id="2838632"/>
    <lineage>
        <taxon>Bacteria</taxon>
        <taxon>Bacillati</taxon>
        <taxon>Bacillota</taxon>
        <taxon>Clostridia</taxon>
        <taxon>Lachnospirales</taxon>
        <taxon>Lachnospiraceae</taxon>
    </lineage>
</organism>
<evidence type="ECO:0000256" key="1">
    <source>
        <dbReference type="SAM" id="Phobius"/>
    </source>
</evidence>
<feature type="domain" description="DUF3298" evidence="2">
    <location>
        <begin position="215"/>
        <end position="283"/>
    </location>
</feature>
<evidence type="ECO:0000313" key="4">
    <source>
        <dbReference type="Proteomes" id="UP000823883"/>
    </source>
</evidence>
<keyword evidence="1" id="KW-0472">Membrane</keyword>
<dbReference type="Gene3D" id="3.90.640.20">
    <property type="entry name" value="Heat-shock cognate protein, ATPase"/>
    <property type="match status" value="1"/>
</dbReference>
<sequence length="293" mass="33526">MNSMRDAKRRYDEIEIPEELSERIQGEIRKADAKRRKILAFRRRLKRGTAAAAAAAAVFITALNTNTAFAETAGNLPVIGAVARVFTFRSYETEEDDLHISVEIPSVEMISRDFDGLAQSVNEEIFRLCSQYADEAKARAEEYRQAFLDTGGTEEEWAAHNIQIRVWYEVKSQSEKYLSLAVMGTENWTTAYSQTRYYNFDLENGRLLTLEDVLGENFQERADEEIRRQMKEREEKGTVYFDSFEGIGKDAPFYLNEAGNPVIVFEKYEIAPGSEGQQEFEIPAAACKNRIMK</sequence>
<dbReference type="Proteomes" id="UP000823883">
    <property type="component" value="Unassembled WGS sequence"/>
</dbReference>
<dbReference type="InterPro" id="IPR037126">
    <property type="entry name" value="PdaC/RsiV-like_sf"/>
</dbReference>
<keyword evidence="1" id="KW-0812">Transmembrane</keyword>
<dbReference type="AlphaFoldDB" id="A0A9D2P9F5"/>
<accession>A0A9D2P9F5</accession>
<evidence type="ECO:0000259" key="2">
    <source>
        <dbReference type="Pfam" id="PF11738"/>
    </source>
</evidence>
<evidence type="ECO:0000313" key="3">
    <source>
        <dbReference type="EMBL" id="HJC46761.1"/>
    </source>
</evidence>
<gene>
    <name evidence="3" type="ORF">IAA04_01760</name>
</gene>
<dbReference type="EMBL" id="DWWL01000008">
    <property type="protein sequence ID" value="HJC46761.1"/>
    <property type="molecule type" value="Genomic_DNA"/>
</dbReference>
<feature type="transmembrane region" description="Helical" evidence="1">
    <location>
        <begin position="45"/>
        <end position="63"/>
    </location>
</feature>
<proteinExistence type="predicted"/>
<reference evidence="3" key="2">
    <citation type="submission" date="2021-04" db="EMBL/GenBank/DDBJ databases">
        <authorList>
            <person name="Gilroy R."/>
        </authorList>
    </citation>
    <scope>NUCLEOTIDE SEQUENCE</scope>
    <source>
        <strain evidence="3">CHK183-5548</strain>
    </source>
</reference>
<dbReference type="Gene3D" id="3.30.565.40">
    <property type="entry name" value="Fervidobacterium nodosum Rt17-B1 like"/>
    <property type="match status" value="1"/>
</dbReference>
<reference evidence="3" key="1">
    <citation type="journal article" date="2021" name="PeerJ">
        <title>Extensive microbial diversity within the chicken gut microbiome revealed by metagenomics and culture.</title>
        <authorList>
            <person name="Gilroy R."/>
            <person name="Ravi A."/>
            <person name="Getino M."/>
            <person name="Pursley I."/>
            <person name="Horton D.L."/>
            <person name="Alikhan N.F."/>
            <person name="Baker D."/>
            <person name="Gharbi K."/>
            <person name="Hall N."/>
            <person name="Watson M."/>
            <person name="Adriaenssens E.M."/>
            <person name="Foster-Nyarko E."/>
            <person name="Jarju S."/>
            <person name="Secka A."/>
            <person name="Antonio M."/>
            <person name="Oren A."/>
            <person name="Chaudhuri R.R."/>
            <person name="La Ragione R."/>
            <person name="Hildebrand F."/>
            <person name="Pallen M.J."/>
        </authorList>
    </citation>
    <scope>NUCLEOTIDE SEQUENCE</scope>
    <source>
        <strain evidence="3">CHK183-5548</strain>
    </source>
</reference>
<dbReference type="Pfam" id="PF11738">
    <property type="entry name" value="DUF3298"/>
    <property type="match status" value="1"/>
</dbReference>
<protein>
    <submittedName>
        <fullName evidence="3">RsiV family protein</fullName>
    </submittedName>
</protein>
<comment type="caution">
    <text evidence="3">The sequence shown here is derived from an EMBL/GenBank/DDBJ whole genome shotgun (WGS) entry which is preliminary data.</text>
</comment>
<dbReference type="InterPro" id="IPR021729">
    <property type="entry name" value="DUF3298"/>
</dbReference>
<keyword evidence="1" id="KW-1133">Transmembrane helix</keyword>
<name>A0A9D2P9F5_9FIRM</name>